<dbReference type="InterPro" id="IPR019644">
    <property type="entry name" value="DUF2508"/>
</dbReference>
<dbReference type="Proteomes" id="UP000276437">
    <property type="component" value="Chromosome"/>
</dbReference>
<dbReference type="Pfam" id="PF10704">
    <property type="entry name" value="DUF2508"/>
    <property type="match status" value="1"/>
</dbReference>
<gene>
    <name evidence="1" type="ORF">MAMMFC1_01514</name>
</gene>
<reference evidence="1 2" key="1">
    <citation type="journal article" date="2018" name="Int. J. Syst. Evol. Microbiol.">
        <title>Methylomusa anaerophila gen. nov., sp. nov., an anaerobic methanol-utilizing bacterium isolated from a microbial fuel cell.</title>
        <authorList>
            <person name="Amano N."/>
            <person name="Yamamuro A."/>
            <person name="Miyahara M."/>
            <person name="Kouzuma A."/>
            <person name="Abe T."/>
            <person name="Watanabe K."/>
        </authorList>
    </citation>
    <scope>NUCLEOTIDE SEQUENCE [LARGE SCALE GENOMIC DNA]</scope>
    <source>
        <strain evidence="1 2">MMFC1</strain>
    </source>
</reference>
<dbReference type="EMBL" id="AP018449">
    <property type="protein sequence ID" value="BBB90850.1"/>
    <property type="molecule type" value="Genomic_DNA"/>
</dbReference>
<proteinExistence type="predicted"/>
<protein>
    <recommendedName>
        <fullName evidence="3">DUF2508 domain-containing protein</fullName>
    </recommendedName>
</protein>
<evidence type="ECO:0000313" key="1">
    <source>
        <dbReference type="EMBL" id="BBB90850.1"/>
    </source>
</evidence>
<dbReference type="AlphaFoldDB" id="A0A348AIF2"/>
<dbReference type="RefSeq" id="WP_232035731.1">
    <property type="nucleotide sequence ID" value="NZ_AP018449.1"/>
</dbReference>
<evidence type="ECO:0000313" key="2">
    <source>
        <dbReference type="Proteomes" id="UP000276437"/>
    </source>
</evidence>
<name>A0A348AIF2_9FIRM</name>
<accession>A0A348AIF2</accession>
<dbReference type="KEGG" id="mana:MAMMFC1_01514"/>
<organism evidence="1 2">
    <name type="scientific">Methylomusa anaerophila</name>
    <dbReference type="NCBI Taxonomy" id="1930071"/>
    <lineage>
        <taxon>Bacteria</taxon>
        <taxon>Bacillati</taxon>
        <taxon>Bacillota</taxon>
        <taxon>Negativicutes</taxon>
        <taxon>Selenomonadales</taxon>
        <taxon>Sporomusaceae</taxon>
        <taxon>Methylomusa</taxon>
    </lineage>
</organism>
<evidence type="ECO:0008006" key="3">
    <source>
        <dbReference type="Google" id="ProtNLM"/>
    </source>
</evidence>
<keyword evidence="2" id="KW-1185">Reference proteome</keyword>
<sequence length="84" mass="9889">MKSIWLNTIGSRVQDHTQAEKETLSILEQLDSARQEWINAQNYYDNVLDKDLIDHAAYLLKAAERKYIYLLKVAKEKGIRQHPF</sequence>